<reference evidence="3" key="2">
    <citation type="submission" date="2015-01" db="EMBL/GenBank/DDBJ databases">
        <title>Evolutionary Origins and Diversification of the Mycorrhizal Mutualists.</title>
        <authorList>
            <consortium name="DOE Joint Genome Institute"/>
            <consortium name="Mycorrhizal Genomics Consortium"/>
            <person name="Kohler A."/>
            <person name="Kuo A."/>
            <person name="Nagy L.G."/>
            <person name="Floudas D."/>
            <person name="Copeland A."/>
            <person name="Barry K.W."/>
            <person name="Cichocki N."/>
            <person name="Veneault-Fourrey C."/>
            <person name="LaButti K."/>
            <person name="Lindquist E.A."/>
            <person name="Lipzen A."/>
            <person name="Lundell T."/>
            <person name="Morin E."/>
            <person name="Murat C."/>
            <person name="Riley R."/>
            <person name="Ohm R."/>
            <person name="Sun H."/>
            <person name="Tunlid A."/>
            <person name="Henrissat B."/>
            <person name="Grigoriev I.V."/>
            <person name="Hibbett D.S."/>
            <person name="Martin F."/>
        </authorList>
    </citation>
    <scope>NUCLEOTIDE SEQUENCE [LARGE SCALE GENOMIC DNA]</scope>
    <source>
        <strain evidence="3">LaAM-08-1</strain>
    </source>
</reference>
<proteinExistence type="predicted"/>
<dbReference type="AlphaFoldDB" id="A0A0C9X2E1"/>
<dbReference type="Gene3D" id="3.40.50.300">
    <property type="entry name" value="P-loop containing nucleotide triphosphate hydrolases"/>
    <property type="match status" value="1"/>
</dbReference>
<feature type="domain" description="DEAD/DEAH-box helicase" evidence="1">
    <location>
        <begin position="34"/>
        <end position="114"/>
    </location>
</feature>
<dbReference type="GO" id="GO:0005524">
    <property type="term" value="F:ATP binding"/>
    <property type="evidence" value="ECO:0007669"/>
    <property type="project" value="InterPro"/>
</dbReference>
<accession>A0A0C9X2E1</accession>
<evidence type="ECO:0000313" key="2">
    <source>
        <dbReference type="EMBL" id="KIJ90722.1"/>
    </source>
</evidence>
<protein>
    <recommendedName>
        <fullName evidence="1">DEAD/DEAH-box helicase domain-containing protein</fullName>
    </recommendedName>
</protein>
<dbReference type="HOGENOM" id="CLU_155619_0_0_1"/>
<dbReference type="OrthoDB" id="3260945at2759"/>
<dbReference type="SUPFAM" id="SSF52540">
    <property type="entry name" value="P-loop containing nucleoside triphosphate hydrolases"/>
    <property type="match status" value="1"/>
</dbReference>
<dbReference type="InterPro" id="IPR027417">
    <property type="entry name" value="P-loop_NTPase"/>
</dbReference>
<dbReference type="Proteomes" id="UP000054477">
    <property type="component" value="Unassembled WGS sequence"/>
</dbReference>
<evidence type="ECO:0000313" key="3">
    <source>
        <dbReference type="Proteomes" id="UP000054477"/>
    </source>
</evidence>
<organism evidence="2 3">
    <name type="scientific">Laccaria amethystina LaAM-08-1</name>
    <dbReference type="NCBI Taxonomy" id="1095629"/>
    <lineage>
        <taxon>Eukaryota</taxon>
        <taxon>Fungi</taxon>
        <taxon>Dikarya</taxon>
        <taxon>Basidiomycota</taxon>
        <taxon>Agaricomycotina</taxon>
        <taxon>Agaricomycetes</taxon>
        <taxon>Agaricomycetidae</taxon>
        <taxon>Agaricales</taxon>
        <taxon>Agaricineae</taxon>
        <taxon>Hydnangiaceae</taxon>
        <taxon>Laccaria</taxon>
    </lineage>
</organism>
<dbReference type="GO" id="GO:0003676">
    <property type="term" value="F:nucleic acid binding"/>
    <property type="evidence" value="ECO:0007669"/>
    <property type="project" value="InterPro"/>
</dbReference>
<dbReference type="EMBL" id="KN839123">
    <property type="protein sequence ID" value="KIJ90722.1"/>
    <property type="molecule type" value="Genomic_DNA"/>
</dbReference>
<dbReference type="InterPro" id="IPR011545">
    <property type="entry name" value="DEAD/DEAH_box_helicase_dom"/>
</dbReference>
<reference evidence="2 3" key="1">
    <citation type="submission" date="2014-04" db="EMBL/GenBank/DDBJ databases">
        <authorList>
            <consortium name="DOE Joint Genome Institute"/>
            <person name="Kuo A."/>
            <person name="Kohler A."/>
            <person name="Nagy L.G."/>
            <person name="Floudas D."/>
            <person name="Copeland A."/>
            <person name="Barry K.W."/>
            <person name="Cichocki N."/>
            <person name="Veneault-Fourrey C."/>
            <person name="LaButti K."/>
            <person name="Lindquist E.A."/>
            <person name="Lipzen A."/>
            <person name="Lundell T."/>
            <person name="Morin E."/>
            <person name="Murat C."/>
            <person name="Sun H."/>
            <person name="Tunlid A."/>
            <person name="Henrissat B."/>
            <person name="Grigoriev I.V."/>
            <person name="Hibbett D.S."/>
            <person name="Martin F."/>
            <person name="Nordberg H.P."/>
            <person name="Cantor M.N."/>
            <person name="Hua S.X."/>
        </authorList>
    </citation>
    <scope>NUCLEOTIDE SEQUENCE [LARGE SCALE GENOMIC DNA]</scope>
    <source>
        <strain evidence="2 3">LaAM-08-1</strain>
    </source>
</reference>
<name>A0A0C9X2E1_9AGAR</name>
<keyword evidence="3" id="KW-1185">Reference proteome</keyword>
<evidence type="ECO:0000259" key="1">
    <source>
        <dbReference type="Pfam" id="PF00270"/>
    </source>
</evidence>
<gene>
    <name evidence="2" type="ORF">K443DRAFT_657953</name>
</gene>
<dbReference type="Pfam" id="PF00270">
    <property type="entry name" value="DEAD"/>
    <property type="match status" value="1"/>
</dbReference>
<sequence>MTARQLRWQDPEGLDTINSIVKKLIPNWTNGLHAVQLELVSAILDGMDLLCCTATGEGKSAAFSIPTLVLLEYNKHPNVYVAGLPTRKRPIGVVVTPTKGLADNIARLFAIFCCYTHEFRTRFTSFQS</sequence>